<proteinExistence type="predicted"/>
<name>A0ABP8DGA8_9ACTN</name>
<dbReference type="SUPFAM" id="SSF54427">
    <property type="entry name" value="NTF2-like"/>
    <property type="match status" value="1"/>
</dbReference>
<comment type="caution">
    <text evidence="2">The sequence shown here is derived from an EMBL/GenBank/DDBJ whole genome shotgun (WGS) entry which is preliminary data.</text>
</comment>
<evidence type="ECO:0000259" key="1">
    <source>
        <dbReference type="Pfam" id="PF13474"/>
    </source>
</evidence>
<dbReference type="Pfam" id="PF13474">
    <property type="entry name" value="SnoaL_3"/>
    <property type="match status" value="1"/>
</dbReference>
<accession>A0ABP8DGA8</accession>
<protein>
    <recommendedName>
        <fullName evidence="1">SnoaL-like domain-containing protein</fullName>
    </recommendedName>
</protein>
<reference evidence="3" key="1">
    <citation type="journal article" date="2019" name="Int. J. Syst. Evol. Microbiol.">
        <title>The Global Catalogue of Microorganisms (GCM) 10K type strain sequencing project: providing services to taxonomists for standard genome sequencing and annotation.</title>
        <authorList>
            <consortium name="The Broad Institute Genomics Platform"/>
            <consortium name="The Broad Institute Genome Sequencing Center for Infectious Disease"/>
            <person name="Wu L."/>
            <person name="Ma J."/>
        </authorList>
    </citation>
    <scope>NUCLEOTIDE SEQUENCE [LARGE SCALE GENOMIC DNA]</scope>
    <source>
        <strain evidence="3">JCM 17441</strain>
    </source>
</reference>
<dbReference type="Proteomes" id="UP001500620">
    <property type="component" value="Unassembled WGS sequence"/>
</dbReference>
<evidence type="ECO:0000313" key="3">
    <source>
        <dbReference type="Proteomes" id="UP001500620"/>
    </source>
</evidence>
<evidence type="ECO:0000313" key="2">
    <source>
        <dbReference type="EMBL" id="GAA4255248.1"/>
    </source>
</evidence>
<dbReference type="EMBL" id="BAABAT010000020">
    <property type="protein sequence ID" value="GAA4255248.1"/>
    <property type="molecule type" value="Genomic_DNA"/>
</dbReference>
<feature type="domain" description="SnoaL-like" evidence="1">
    <location>
        <begin position="5"/>
        <end position="120"/>
    </location>
</feature>
<dbReference type="Gene3D" id="3.10.450.50">
    <property type="match status" value="1"/>
</dbReference>
<organism evidence="2 3">
    <name type="scientific">Dactylosporangium darangshiense</name>
    <dbReference type="NCBI Taxonomy" id="579108"/>
    <lineage>
        <taxon>Bacteria</taxon>
        <taxon>Bacillati</taxon>
        <taxon>Actinomycetota</taxon>
        <taxon>Actinomycetes</taxon>
        <taxon>Micromonosporales</taxon>
        <taxon>Micromonosporaceae</taxon>
        <taxon>Dactylosporangium</taxon>
    </lineage>
</organism>
<dbReference type="InterPro" id="IPR032710">
    <property type="entry name" value="NTF2-like_dom_sf"/>
</dbReference>
<dbReference type="InterPro" id="IPR037401">
    <property type="entry name" value="SnoaL-like"/>
</dbReference>
<dbReference type="RefSeq" id="WP_345132239.1">
    <property type="nucleotide sequence ID" value="NZ_BAABAT010000020.1"/>
</dbReference>
<gene>
    <name evidence="2" type="ORF">GCM10022255_063360</name>
</gene>
<keyword evidence="3" id="KW-1185">Reference proteome</keyword>
<sequence length="140" mass="14967">MSDVVEMVDRLGHAFLTRDVEAALACFVPDDDITYVGSEAGESATGRDAVRALLTGLFARPEAYGWQTTSATVHSLPGAAFLIAEADGAEHAADGTVEPFPYRITGLLSRRSSGAWLWRAVQGSEPTPEWRASQEPSRSG</sequence>